<dbReference type="OrthoDB" id="3565477at2759"/>
<evidence type="ECO:0000313" key="3">
    <source>
        <dbReference type="Proteomes" id="UP000005446"/>
    </source>
</evidence>
<evidence type="ECO:0008006" key="4">
    <source>
        <dbReference type="Google" id="ProtNLM"/>
    </source>
</evidence>
<keyword evidence="1" id="KW-0732">Signal</keyword>
<dbReference type="InParanoid" id="H0EQJ5"/>
<feature type="signal peptide" evidence="1">
    <location>
        <begin position="1"/>
        <end position="17"/>
    </location>
</feature>
<accession>H0EQJ5</accession>
<gene>
    <name evidence="2" type="ORF">M7I_4948</name>
</gene>
<evidence type="ECO:0000256" key="1">
    <source>
        <dbReference type="SAM" id="SignalP"/>
    </source>
</evidence>
<reference evidence="2 3" key="1">
    <citation type="journal article" date="2012" name="Eukaryot. Cell">
        <title>Genome sequence of the fungus Glarea lozoyensis: the first genome sequence of a species from the Helotiaceae family.</title>
        <authorList>
            <person name="Youssar L."/>
            <person name="Gruening B.A."/>
            <person name="Erxleben A."/>
            <person name="Guenther S."/>
            <person name="Huettel W."/>
        </authorList>
    </citation>
    <scope>NUCLEOTIDE SEQUENCE [LARGE SCALE GENOMIC DNA]</scope>
    <source>
        <strain evidence="3">ATCC 74030 / MF5533</strain>
    </source>
</reference>
<comment type="caution">
    <text evidence="2">The sequence shown here is derived from an EMBL/GenBank/DDBJ whole genome shotgun (WGS) entry which is preliminary data.</text>
</comment>
<name>H0EQJ5_GLAL7</name>
<feature type="chain" id="PRO_5003532667" description="GPI anchored serine-rich protein" evidence="1">
    <location>
        <begin position="18"/>
        <end position="172"/>
    </location>
</feature>
<dbReference type="HOGENOM" id="CLU_067145_1_0_1"/>
<dbReference type="EMBL" id="AGUE01000124">
    <property type="protein sequence ID" value="EHK99261.1"/>
    <property type="molecule type" value="Genomic_DNA"/>
</dbReference>
<dbReference type="Proteomes" id="UP000005446">
    <property type="component" value="Unassembled WGS sequence"/>
</dbReference>
<keyword evidence="3" id="KW-1185">Reference proteome</keyword>
<evidence type="ECO:0000313" key="2">
    <source>
        <dbReference type="EMBL" id="EHK99261.1"/>
    </source>
</evidence>
<protein>
    <recommendedName>
        <fullName evidence="4">GPI anchored serine-rich protein</fullName>
    </recommendedName>
</protein>
<sequence>MQFSFAAVAFMASAVMAQSTVYSTKEVTITSCGPTVTNCPAASTVVSKTTYPVVYTSAPVVSASPINYTNATTPVVVKPVPTTPAGGNSGASVSVIAISSCVPTVIYSTITVQPSVASPAPAPSSTGYITPPKNVTSPAATATPTMYANSAAGLQASAAFAAVAGLVAAFLI</sequence>
<dbReference type="AlphaFoldDB" id="H0EQJ5"/>
<organism evidence="2 3">
    <name type="scientific">Glarea lozoyensis (strain ATCC 74030 / MF5533)</name>
    <dbReference type="NCBI Taxonomy" id="1104152"/>
    <lineage>
        <taxon>Eukaryota</taxon>
        <taxon>Fungi</taxon>
        <taxon>Dikarya</taxon>
        <taxon>Ascomycota</taxon>
        <taxon>Pezizomycotina</taxon>
        <taxon>Leotiomycetes</taxon>
        <taxon>Helotiales</taxon>
        <taxon>Helotiaceae</taxon>
        <taxon>Glarea</taxon>
    </lineage>
</organism>
<proteinExistence type="predicted"/>